<evidence type="ECO:0000256" key="1">
    <source>
        <dbReference type="SAM" id="MobiDB-lite"/>
    </source>
</evidence>
<feature type="transmembrane region" description="Helical" evidence="2">
    <location>
        <begin position="209"/>
        <end position="235"/>
    </location>
</feature>
<feature type="region of interest" description="Disordered" evidence="1">
    <location>
        <begin position="666"/>
        <end position="688"/>
    </location>
</feature>
<keyword evidence="2" id="KW-1133">Transmembrane helix</keyword>
<dbReference type="PANTHER" id="PTHR43243:SF20">
    <property type="entry name" value="CATIONIC AMINO ACID TRANSPORTER 3"/>
    <property type="match status" value="1"/>
</dbReference>
<dbReference type="GO" id="GO:0015171">
    <property type="term" value="F:amino acid transmembrane transporter activity"/>
    <property type="evidence" value="ECO:0007669"/>
    <property type="project" value="TreeGrafter"/>
</dbReference>
<feature type="transmembrane region" description="Helical" evidence="2">
    <location>
        <begin position="553"/>
        <end position="576"/>
    </location>
</feature>
<dbReference type="WBParaSite" id="nRc.2.0.1.t39372-RA">
    <property type="protein sequence ID" value="nRc.2.0.1.t39372-RA"/>
    <property type="gene ID" value="nRc.2.0.1.g39372"/>
</dbReference>
<evidence type="ECO:0000313" key="3">
    <source>
        <dbReference type="Proteomes" id="UP000887565"/>
    </source>
</evidence>
<dbReference type="AlphaFoldDB" id="A0A915KNP0"/>
<name>A0A915KNP0_ROMCU</name>
<proteinExistence type="predicted"/>
<dbReference type="GO" id="GO:0005886">
    <property type="term" value="C:plasma membrane"/>
    <property type="evidence" value="ECO:0007669"/>
    <property type="project" value="TreeGrafter"/>
</dbReference>
<evidence type="ECO:0000313" key="4">
    <source>
        <dbReference type="WBParaSite" id="nRc.2.0.1.t39372-RA"/>
    </source>
</evidence>
<keyword evidence="2" id="KW-0472">Membrane</keyword>
<reference evidence="4" key="1">
    <citation type="submission" date="2022-11" db="UniProtKB">
        <authorList>
            <consortium name="WormBaseParasite"/>
        </authorList>
    </citation>
    <scope>IDENTIFICATION</scope>
</reference>
<keyword evidence="2" id="KW-0812">Transmembrane</keyword>
<dbReference type="Gene3D" id="1.20.1740.10">
    <property type="entry name" value="Amino acid/polyamine transporter I"/>
    <property type="match status" value="1"/>
</dbReference>
<feature type="transmembrane region" description="Helical" evidence="2">
    <location>
        <begin position="256"/>
        <end position="274"/>
    </location>
</feature>
<protein>
    <submittedName>
        <fullName evidence="4">Uncharacterized protein</fullName>
    </submittedName>
</protein>
<dbReference type="Proteomes" id="UP000887565">
    <property type="component" value="Unplaced"/>
</dbReference>
<feature type="region of interest" description="Disordered" evidence="1">
    <location>
        <begin position="352"/>
        <end position="379"/>
    </location>
</feature>
<accession>A0A915KNP0</accession>
<feature type="transmembrane region" description="Helical" evidence="2">
    <location>
        <begin position="529"/>
        <end position="547"/>
    </location>
</feature>
<feature type="transmembrane region" description="Helical" evidence="2">
    <location>
        <begin position="12"/>
        <end position="38"/>
    </location>
</feature>
<evidence type="ECO:0000256" key="2">
    <source>
        <dbReference type="SAM" id="Phobius"/>
    </source>
</evidence>
<dbReference type="PANTHER" id="PTHR43243">
    <property type="entry name" value="INNER MEMBRANE TRANSPORTER YGJI-RELATED"/>
    <property type="match status" value="1"/>
</dbReference>
<sequence length="688" mass="76216">MSTKLPRCGSVYFYAYANLGELLAFFLGWICFVDYSAFSALIFKSWSDYANHLFTKPTGYFSLGYVVSSSQRFTPMKITSVTATTMKLTSANLTDLNTTPFWDGKIDFLMIFVLLASTIFAISSVRIIRATLLLLRAFSNIETTSFLTEEVTNTSGNFPWIVPLCNIILFIFFFLICLVISLVLPYVDLPSQFILPNIFNMINVPASRYVTSVGAVCCLSGASLAVALPAARILFAMGQDGLLCPAFGFLMGKKGGAPIVGHMTAFLITLAFIFMENDHLLYLTLVTVPIRWSICTYAALLDRYKSTPVGLPAEVADYRRMHKLRSIASFFSSRVTSVGTADTSKLMDNIGRPLKRKDLNKNNSPEYSDDSKTEEGDLVGPSASSSFFNNVACDQQGVNLIGHGKISSTTLQVPGIRRSRSSGWSSNMSEESFARSISSDNNDRFLFLENADVSMQSISFSDIVNENDHNCFRSPCSPCADSMQTPHVFDREDHGAIPSHVENFSMKPCESNFALNAVPIYRKAINRSLICSISMALLSIILTKFWSSLMKDYRIMIATGVLTLVVLVGSILFVLLPQNTDGYLKNKVPASPCLSILNLFLLILTMVAADLDGFLRLVIIFAPGLLLYIAYSYKHSHENVLQPPKTKISLTNSDFQENKTILRHFSDARSRQQKDSETSMQANITADP</sequence>
<feature type="transmembrane region" description="Helical" evidence="2">
    <location>
        <begin position="167"/>
        <end position="187"/>
    </location>
</feature>
<feature type="compositionally biased region" description="Basic and acidic residues" evidence="1">
    <location>
        <begin position="666"/>
        <end position="677"/>
    </location>
</feature>
<feature type="transmembrane region" description="Helical" evidence="2">
    <location>
        <begin position="588"/>
        <end position="608"/>
    </location>
</feature>
<feature type="transmembrane region" description="Helical" evidence="2">
    <location>
        <begin position="614"/>
        <end position="633"/>
    </location>
</feature>
<feature type="transmembrane region" description="Helical" evidence="2">
    <location>
        <begin position="108"/>
        <end position="128"/>
    </location>
</feature>
<dbReference type="OMA" id="ATCTFAF"/>
<feature type="transmembrane region" description="Helical" evidence="2">
    <location>
        <begin position="280"/>
        <end position="300"/>
    </location>
</feature>
<feature type="compositionally biased region" description="Polar residues" evidence="1">
    <location>
        <begin position="678"/>
        <end position="688"/>
    </location>
</feature>
<organism evidence="3 4">
    <name type="scientific">Romanomermis culicivorax</name>
    <name type="common">Nematode worm</name>
    <dbReference type="NCBI Taxonomy" id="13658"/>
    <lineage>
        <taxon>Eukaryota</taxon>
        <taxon>Metazoa</taxon>
        <taxon>Ecdysozoa</taxon>
        <taxon>Nematoda</taxon>
        <taxon>Enoplea</taxon>
        <taxon>Dorylaimia</taxon>
        <taxon>Mermithida</taxon>
        <taxon>Mermithoidea</taxon>
        <taxon>Mermithidae</taxon>
        <taxon>Romanomermis</taxon>
    </lineage>
</organism>
<keyword evidence="3" id="KW-1185">Reference proteome</keyword>